<protein>
    <submittedName>
        <fullName evidence="7">Rieske 2Fe-2S domain protein</fullName>
    </submittedName>
</protein>
<keyword evidence="2" id="KW-0479">Metal-binding</keyword>
<organism evidence="7 8">
    <name type="scientific">Asticcacaulis biprosthecium C19</name>
    <dbReference type="NCBI Taxonomy" id="715226"/>
    <lineage>
        <taxon>Bacteria</taxon>
        <taxon>Pseudomonadati</taxon>
        <taxon>Pseudomonadota</taxon>
        <taxon>Alphaproteobacteria</taxon>
        <taxon>Caulobacterales</taxon>
        <taxon>Caulobacteraceae</taxon>
        <taxon>Asticcacaulis</taxon>
    </lineage>
</organism>
<accession>F4QT69</accession>
<feature type="domain" description="Rieske" evidence="6">
    <location>
        <begin position="17"/>
        <end position="120"/>
    </location>
</feature>
<dbReference type="eggNOG" id="COG4638">
    <property type="taxonomic scope" value="Bacteria"/>
</dbReference>
<keyword evidence="1" id="KW-0001">2Fe-2S</keyword>
<dbReference type="Proteomes" id="UP000006512">
    <property type="component" value="Unassembled WGS sequence"/>
</dbReference>
<dbReference type="AlphaFoldDB" id="F4QT69"/>
<evidence type="ECO:0000256" key="5">
    <source>
        <dbReference type="ARBA" id="ARBA00023014"/>
    </source>
</evidence>
<dbReference type="GO" id="GO:0005506">
    <property type="term" value="F:iron ion binding"/>
    <property type="evidence" value="ECO:0007669"/>
    <property type="project" value="InterPro"/>
</dbReference>
<evidence type="ECO:0000259" key="6">
    <source>
        <dbReference type="PROSITE" id="PS51296"/>
    </source>
</evidence>
<dbReference type="PROSITE" id="PS00570">
    <property type="entry name" value="RING_HYDROXYL_ALPHA"/>
    <property type="match status" value="1"/>
</dbReference>
<evidence type="ECO:0000256" key="2">
    <source>
        <dbReference type="ARBA" id="ARBA00022723"/>
    </source>
</evidence>
<keyword evidence="5" id="KW-0411">Iron-sulfur</keyword>
<gene>
    <name evidence="7" type="ORF">ABI_43630</name>
</gene>
<dbReference type="PANTHER" id="PTHR21266">
    <property type="entry name" value="IRON-SULFUR DOMAIN CONTAINING PROTEIN"/>
    <property type="match status" value="1"/>
</dbReference>
<dbReference type="OrthoDB" id="9800776at2"/>
<keyword evidence="4" id="KW-0408">Iron</keyword>
<evidence type="ECO:0000256" key="1">
    <source>
        <dbReference type="ARBA" id="ARBA00022714"/>
    </source>
</evidence>
<dbReference type="InterPro" id="IPR015881">
    <property type="entry name" value="ARHD_Rieske_2Fe_2S"/>
</dbReference>
<proteinExistence type="predicted"/>
<keyword evidence="8" id="KW-1185">Reference proteome</keyword>
<evidence type="ECO:0000256" key="3">
    <source>
        <dbReference type="ARBA" id="ARBA00023002"/>
    </source>
</evidence>
<dbReference type="STRING" id="715226.ABI_43630"/>
<dbReference type="PROSITE" id="PS51296">
    <property type="entry name" value="RIESKE"/>
    <property type="match status" value="1"/>
</dbReference>
<dbReference type="Pfam" id="PF19112">
    <property type="entry name" value="VanA_C"/>
    <property type="match status" value="1"/>
</dbReference>
<dbReference type="SUPFAM" id="SSF50022">
    <property type="entry name" value="ISP domain"/>
    <property type="match status" value="1"/>
</dbReference>
<dbReference type="InterPro" id="IPR036922">
    <property type="entry name" value="Rieske_2Fe-2S_sf"/>
</dbReference>
<evidence type="ECO:0000256" key="4">
    <source>
        <dbReference type="ARBA" id="ARBA00023004"/>
    </source>
</evidence>
<dbReference type="GO" id="GO:0051537">
    <property type="term" value="F:2 iron, 2 sulfur cluster binding"/>
    <property type="evidence" value="ECO:0007669"/>
    <property type="project" value="UniProtKB-KW"/>
</dbReference>
<name>F4QT69_9CAUL</name>
<dbReference type="InterPro" id="IPR017941">
    <property type="entry name" value="Rieske_2Fe-2S"/>
</dbReference>
<dbReference type="SUPFAM" id="SSF55961">
    <property type="entry name" value="Bet v1-like"/>
    <property type="match status" value="1"/>
</dbReference>
<keyword evidence="3" id="KW-0560">Oxidoreductase</keyword>
<dbReference type="RefSeq" id="WP_006275138.1">
    <property type="nucleotide sequence ID" value="NZ_GL883080.1"/>
</dbReference>
<dbReference type="HOGENOM" id="CLU_039484_1_0_5"/>
<evidence type="ECO:0000313" key="7">
    <source>
        <dbReference type="EMBL" id="EGF89939.1"/>
    </source>
</evidence>
<dbReference type="InterPro" id="IPR044043">
    <property type="entry name" value="VanA_C_cat"/>
</dbReference>
<dbReference type="Gene3D" id="3.90.380.10">
    <property type="entry name" value="Naphthalene 1,2-dioxygenase Alpha Subunit, Chain A, domain 1"/>
    <property type="match status" value="1"/>
</dbReference>
<reference evidence="8" key="1">
    <citation type="submission" date="2011-03" db="EMBL/GenBank/DDBJ databases">
        <title>Draft genome sequence of Brevundimonas diminuta.</title>
        <authorList>
            <person name="Brown P.J.B."/>
            <person name="Buechlein A."/>
            <person name="Hemmerich C."/>
            <person name="Brun Y.V."/>
        </authorList>
    </citation>
    <scope>NUCLEOTIDE SEQUENCE [LARGE SCALE GENOMIC DNA]</scope>
    <source>
        <strain evidence="8">C19</strain>
    </source>
</reference>
<dbReference type="Pfam" id="PF00355">
    <property type="entry name" value="Rieske"/>
    <property type="match status" value="1"/>
</dbReference>
<dbReference type="EMBL" id="GL883080">
    <property type="protein sequence ID" value="EGF89939.1"/>
    <property type="molecule type" value="Genomic_DNA"/>
</dbReference>
<dbReference type="Gene3D" id="2.102.10.10">
    <property type="entry name" value="Rieske [2Fe-2S] iron-sulphur domain"/>
    <property type="match status" value="1"/>
</dbReference>
<sequence>MDDIKAWHTRIELRSGWYAVALSSDLKDKPLRVMFDGQAYVLWRDGGRIGSKIGALADICPHRGAPLSLGRIQDGGVVCPYHGWRFERDGRCSHMPALASPAPAFIAPVQAAEGDGFVFLGRHAADLPLPIAPLVPGGTSVIMTGQVATTLGDFAENILDTTHTSVVHGGYLRGTDGRQPVTPTVVTGLDWIEAHYPPAATPDGFMGRFMGQGGYHITDRFRAPNITEVEYRQNGRLVFGTRFHLTPTEAGQIRAFGTMALAGQSWLTRAKISMLQVLFQRIIAEDRMILNAVSANRAAFGRTPHYIAPQDVLRAGIDALLRGDSPAVPARMPDMLV</sequence>
<dbReference type="GO" id="GO:0016491">
    <property type="term" value="F:oxidoreductase activity"/>
    <property type="evidence" value="ECO:0007669"/>
    <property type="project" value="UniProtKB-KW"/>
</dbReference>
<dbReference type="PANTHER" id="PTHR21266:SF60">
    <property type="entry name" value="3-KETOSTEROID-9-ALPHA-MONOOXYGENASE, OXYGENASE COMPONENT"/>
    <property type="match status" value="1"/>
</dbReference>
<evidence type="ECO:0000313" key="8">
    <source>
        <dbReference type="Proteomes" id="UP000006512"/>
    </source>
</evidence>
<dbReference type="InterPro" id="IPR050584">
    <property type="entry name" value="Cholesterol_7-desaturase"/>
</dbReference>